<name>A0A8S9PWB8_BRACR</name>
<dbReference type="PANTHER" id="PTHR13448">
    <property type="entry name" value="TRANSMEMBRANE PROTEIN 214"/>
    <property type="match status" value="1"/>
</dbReference>
<dbReference type="GO" id="GO:0005794">
    <property type="term" value="C:Golgi apparatus"/>
    <property type="evidence" value="ECO:0007669"/>
    <property type="project" value="TreeGrafter"/>
</dbReference>
<proteinExistence type="predicted"/>
<sequence length="167" mass="18042">MVFVFAVSGQPTCVHQGKSVTENIDCCKHWDSLYKEILEASVAVLKRLVGEWKEHSVKISSSPSNALTLNRTMKSFMLKNEEAITEGAANGSLCREADKSCKVISGRLSGGSGCLKGTAIIAVVLAAAAVLYSNHDEATAELKNLWYVANVETEIEAEDLEKHVALD</sequence>
<evidence type="ECO:0000313" key="2">
    <source>
        <dbReference type="Proteomes" id="UP000712600"/>
    </source>
</evidence>
<dbReference type="PANTHER" id="PTHR13448:SF14">
    <property type="entry name" value="F26K24.17 PROTEIN"/>
    <property type="match status" value="1"/>
</dbReference>
<protein>
    <submittedName>
        <fullName evidence="1">Uncharacterized protein</fullName>
    </submittedName>
</protein>
<reference evidence="1" key="1">
    <citation type="submission" date="2019-12" db="EMBL/GenBank/DDBJ databases">
        <title>Genome sequencing and annotation of Brassica cretica.</title>
        <authorList>
            <person name="Studholme D.J."/>
            <person name="Sarris P."/>
        </authorList>
    </citation>
    <scope>NUCLEOTIDE SEQUENCE</scope>
    <source>
        <strain evidence="1">PFS-109/04</strain>
        <tissue evidence="1">Leaf</tissue>
    </source>
</reference>
<comment type="caution">
    <text evidence="1">The sequence shown here is derived from an EMBL/GenBank/DDBJ whole genome shotgun (WGS) entry which is preliminary data.</text>
</comment>
<dbReference type="AlphaFoldDB" id="A0A8S9PWB8"/>
<evidence type="ECO:0000313" key="1">
    <source>
        <dbReference type="EMBL" id="KAF3524090.1"/>
    </source>
</evidence>
<organism evidence="1 2">
    <name type="scientific">Brassica cretica</name>
    <name type="common">Mustard</name>
    <dbReference type="NCBI Taxonomy" id="69181"/>
    <lineage>
        <taxon>Eukaryota</taxon>
        <taxon>Viridiplantae</taxon>
        <taxon>Streptophyta</taxon>
        <taxon>Embryophyta</taxon>
        <taxon>Tracheophyta</taxon>
        <taxon>Spermatophyta</taxon>
        <taxon>Magnoliopsida</taxon>
        <taxon>eudicotyledons</taxon>
        <taxon>Gunneridae</taxon>
        <taxon>Pentapetalae</taxon>
        <taxon>rosids</taxon>
        <taxon>malvids</taxon>
        <taxon>Brassicales</taxon>
        <taxon>Brassicaceae</taxon>
        <taxon>Brassiceae</taxon>
        <taxon>Brassica</taxon>
    </lineage>
</organism>
<dbReference type="Proteomes" id="UP000712600">
    <property type="component" value="Unassembled WGS sequence"/>
</dbReference>
<accession>A0A8S9PWB8</accession>
<dbReference type="InterPro" id="IPR019308">
    <property type="entry name" value="TMEM214"/>
</dbReference>
<dbReference type="GO" id="GO:0005783">
    <property type="term" value="C:endoplasmic reticulum"/>
    <property type="evidence" value="ECO:0007669"/>
    <property type="project" value="TreeGrafter"/>
</dbReference>
<gene>
    <name evidence="1" type="ORF">F2Q69_00050601</name>
</gene>
<dbReference type="EMBL" id="QGKX02001347">
    <property type="protein sequence ID" value="KAF3524090.1"/>
    <property type="molecule type" value="Genomic_DNA"/>
</dbReference>
<dbReference type="Pfam" id="PF10151">
    <property type="entry name" value="TMEM214"/>
    <property type="match status" value="1"/>
</dbReference>